<gene>
    <name evidence="2" type="ORF">M409DRAFT_17690</name>
</gene>
<dbReference type="RefSeq" id="XP_033673347.1">
    <property type="nucleotide sequence ID" value="XM_033804169.1"/>
</dbReference>
<dbReference type="GeneID" id="54557441"/>
<keyword evidence="3" id="KW-1185">Reference proteome</keyword>
<dbReference type="Proteomes" id="UP000799537">
    <property type="component" value="Unassembled WGS sequence"/>
</dbReference>
<name>A0A6A6D1Z2_ZASCE</name>
<dbReference type="AlphaFoldDB" id="A0A6A6D1Z2"/>
<dbReference type="OrthoDB" id="3800738at2759"/>
<dbReference type="Pfam" id="PF00646">
    <property type="entry name" value="F-box"/>
    <property type="match status" value="1"/>
</dbReference>
<dbReference type="InterPro" id="IPR001810">
    <property type="entry name" value="F-box_dom"/>
</dbReference>
<feature type="domain" description="F-box" evidence="1">
    <location>
        <begin position="30"/>
        <end position="59"/>
    </location>
</feature>
<dbReference type="EMBL" id="ML993581">
    <property type="protein sequence ID" value="KAF2172458.1"/>
    <property type="molecule type" value="Genomic_DNA"/>
</dbReference>
<dbReference type="Gene3D" id="1.20.1280.50">
    <property type="match status" value="1"/>
</dbReference>
<dbReference type="SUPFAM" id="SSF81383">
    <property type="entry name" value="F-box domain"/>
    <property type="match status" value="1"/>
</dbReference>
<proteinExistence type="predicted"/>
<evidence type="ECO:0000259" key="1">
    <source>
        <dbReference type="Pfam" id="PF00646"/>
    </source>
</evidence>
<organism evidence="2 3">
    <name type="scientific">Zasmidium cellare ATCC 36951</name>
    <dbReference type="NCBI Taxonomy" id="1080233"/>
    <lineage>
        <taxon>Eukaryota</taxon>
        <taxon>Fungi</taxon>
        <taxon>Dikarya</taxon>
        <taxon>Ascomycota</taxon>
        <taxon>Pezizomycotina</taxon>
        <taxon>Dothideomycetes</taxon>
        <taxon>Dothideomycetidae</taxon>
        <taxon>Mycosphaerellales</taxon>
        <taxon>Mycosphaerellaceae</taxon>
        <taxon>Zasmidium</taxon>
    </lineage>
</organism>
<reference evidence="2" key="1">
    <citation type="journal article" date="2020" name="Stud. Mycol.">
        <title>101 Dothideomycetes genomes: a test case for predicting lifestyles and emergence of pathogens.</title>
        <authorList>
            <person name="Haridas S."/>
            <person name="Albert R."/>
            <person name="Binder M."/>
            <person name="Bloem J."/>
            <person name="Labutti K."/>
            <person name="Salamov A."/>
            <person name="Andreopoulos B."/>
            <person name="Baker S."/>
            <person name="Barry K."/>
            <person name="Bills G."/>
            <person name="Bluhm B."/>
            <person name="Cannon C."/>
            <person name="Castanera R."/>
            <person name="Culley D."/>
            <person name="Daum C."/>
            <person name="Ezra D."/>
            <person name="Gonzalez J."/>
            <person name="Henrissat B."/>
            <person name="Kuo A."/>
            <person name="Liang C."/>
            <person name="Lipzen A."/>
            <person name="Lutzoni F."/>
            <person name="Magnuson J."/>
            <person name="Mondo S."/>
            <person name="Nolan M."/>
            <person name="Ohm R."/>
            <person name="Pangilinan J."/>
            <person name="Park H.-J."/>
            <person name="Ramirez L."/>
            <person name="Alfaro M."/>
            <person name="Sun H."/>
            <person name="Tritt A."/>
            <person name="Yoshinaga Y."/>
            <person name="Zwiers L.-H."/>
            <person name="Turgeon B."/>
            <person name="Goodwin S."/>
            <person name="Spatafora J."/>
            <person name="Crous P."/>
            <person name="Grigoriev I."/>
        </authorList>
    </citation>
    <scope>NUCLEOTIDE SEQUENCE</scope>
    <source>
        <strain evidence="2">ATCC 36951</strain>
    </source>
</reference>
<sequence length="194" mass="21808">MAPTPMLTSCEMDETQLPLTAASKAFATTELLEDILLYLPNKTLSKLKQVSRHWKATIEGSQAIRKQLFLKSGDFDTFRLGGVFHPSLLVPGGTVALLNPMLEPYSDELERLPRAKRGAWQRTLATQPATTELKVTIFMDPRSMSSTSLVRAVKNDRGVTIKDVADWVRTFCEHMSRHRMDIHMYLSDRAGLMG</sequence>
<evidence type="ECO:0000313" key="3">
    <source>
        <dbReference type="Proteomes" id="UP000799537"/>
    </source>
</evidence>
<dbReference type="InterPro" id="IPR036047">
    <property type="entry name" value="F-box-like_dom_sf"/>
</dbReference>
<protein>
    <recommendedName>
        <fullName evidence="1">F-box domain-containing protein</fullName>
    </recommendedName>
</protein>
<accession>A0A6A6D1Z2</accession>
<evidence type="ECO:0000313" key="2">
    <source>
        <dbReference type="EMBL" id="KAF2172458.1"/>
    </source>
</evidence>